<protein>
    <submittedName>
        <fullName evidence="2">Uncharacterized protein</fullName>
    </submittedName>
</protein>
<dbReference type="Proteomes" id="UP001054854">
    <property type="component" value="Unassembled WGS sequence"/>
</dbReference>
<evidence type="ECO:0000313" key="3">
    <source>
        <dbReference type="Proteomes" id="UP001054854"/>
    </source>
</evidence>
<evidence type="ECO:0000256" key="1">
    <source>
        <dbReference type="SAM" id="MobiDB-lite"/>
    </source>
</evidence>
<proteinExistence type="predicted"/>
<accession>A0ABQ3UE80</accession>
<sequence length="171" mass="18531">MLCEKPVFLPGEDGYASQLRVIRASDRVFYPCHVYKYAPVLAAMKERIAAPAFGEVVGAHFRTLRAGHAKGRRPSGRLLRGRPPAVGPRGRSADRPGGGRVGGGCPRGTTRRRADARLRARPRRRAARAGRCGVTAPQEPAAVAARRRESVPGAENQWRATEDDRTVAGDD</sequence>
<feature type="compositionally biased region" description="Basic residues" evidence="1">
    <location>
        <begin position="119"/>
        <end position="128"/>
    </location>
</feature>
<feature type="compositionally biased region" description="Low complexity" evidence="1">
    <location>
        <begin position="76"/>
        <end position="90"/>
    </location>
</feature>
<gene>
    <name evidence="2" type="ORF">TPA0910_83530</name>
</gene>
<reference evidence="2" key="1">
    <citation type="submission" date="2024-05" db="EMBL/GenBank/DDBJ databases">
        <title>Whole genome shotgun sequence of Streptomyces hygroscopicus NBRC 113678.</title>
        <authorList>
            <person name="Komaki H."/>
            <person name="Tamura T."/>
        </authorList>
    </citation>
    <scope>NUCLEOTIDE SEQUENCE</scope>
    <source>
        <strain evidence="2">N11-34</strain>
    </source>
</reference>
<comment type="caution">
    <text evidence="2">The sequence shown here is derived from an EMBL/GenBank/DDBJ whole genome shotgun (WGS) entry which is preliminary data.</text>
</comment>
<name>A0ABQ3UE80_STRHY</name>
<evidence type="ECO:0000313" key="2">
    <source>
        <dbReference type="EMBL" id="GHJ33920.1"/>
    </source>
</evidence>
<feature type="compositionally biased region" description="Gly residues" evidence="1">
    <location>
        <begin position="96"/>
        <end position="106"/>
    </location>
</feature>
<feature type="region of interest" description="Disordered" evidence="1">
    <location>
        <begin position="67"/>
        <end position="171"/>
    </location>
</feature>
<dbReference type="EMBL" id="BNEK01000005">
    <property type="protein sequence ID" value="GHJ33920.1"/>
    <property type="molecule type" value="Genomic_DNA"/>
</dbReference>
<feature type="compositionally biased region" description="Basic and acidic residues" evidence="1">
    <location>
        <begin position="160"/>
        <end position="171"/>
    </location>
</feature>
<organism evidence="2 3">
    <name type="scientific">Streptomyces hygroscopicus</name>
    <dbReference type="NCBI Taxonomy" id="1912"/>
    <lineage>
        <taxon>Bacteria</taxon>
        <taxon>Bacillati</taxon>
        <taxon>Actinomycetota</taxon>
        <taxon>Actinomycetes</taxon>
        <taxon>Kitasatosporales</taxon>
        <taxon>Streptomycetaceae</taxon>
        <taxon>Streptomyces</taxon>
        <taxon>Streptomyces violaceusniger group</taxon>
    </lineage>
</organism>
<keyword evidence="3" id="KW-1185">Reference proteome</keyword>